<dbReference type="OrthoDB" id="10587832at2759"/>
<dbReference type="Proteomes" id="UP000016932">
    <property type="component" value="Unassembled WGS sequence"/>
</dbReference>
<sequence length="524" mass="58747">MTTANATAPVPPATHFNATLVFKAPGLYQLGPHFQPLQHSLPLDDTIDNVLSWVKREIVQRLQQEPAFLKGRHQGLIASLGEEGLSPPGFIFSHVPVTRSPIVSFATSVSATLNGKKCGEIDLDHEHAKRFIALQDLCLDSQQLQNMSIEIRATLRIAPKPVTVPAVTDDNMLHDLVHSRRQSAHYIRVGTVQDNRASKIGLQPTTAGNAAPHHNAILAQFDPFNDRSWTGKFHMLPVWTYDNFPWGLADSDASQDWSYETVKEYVKTNLWGQFDHQEPQRRRRIERERARQINLTAVARNAEARRLTRIPPERPQLTFNRLGLAQFGNDSGVGIPAAAEVHAIIHFVYHYQGHDAEDDCFPRNMQVRIAGNMTVDGLENTAFAQGGTAREDEDQILKKYQGVEPRPPSSQEQGGKSKHMATTFASLHVASTEYCKLLASRYSVACFPPSTSAEGHVLNLSRSFGFCGLSAMGAHMRWISLPLDMSVEALQWQAWHDDRLSLLQHYIAARVAERDNRASWLEWR</sequence>
<gene>
    <name evidence="1" type="ORF">MYCFIDRAFT_80737</name>
</gene>
<dbReference type="KEGG" id="pfj:MYCFIDRAFT_80737"/>
<proteinExistence type="predicted"/>
<dbReference type="AlphaFoldDB" id="M3A1R6"/>
<keyword evidence="2" id="KW-1185">Reference proteome</keyword>
<organism evidence="1 2">
    <name type="scientific">Pseudocercospora fijiensis (strain CIRAD86)</name>
    <name type="common">Black leaf streak disease fungus</name>
    <name type="synonym">Mycosphaerella fijiensis</name>
    <dbReference type="NCBI Taxonomy" id="383855"/>
    <lineage>
        <taxon>Eukaryota</taxon>
        <taxon>Fungi</taxon>
        <taxon>Dikarya</taxon>
        <taxon>Ascomycota</taxon>
        <taxon>Pezizomycotina</taxon>
        <taxon>Dothideomycetes</taxon>
        <taxon>Dothideomycetidae</taxon>
        <taxon>Mycosphaerellales</taxon>
        <taxon>Mycosphaerellaceae</taxon>
        <taxon>Pseudocercospora</taxon>
    </lineage>
</organism>
<protein>
    <submittedName>
        <fullName evidence="1">Uncharacterized protein</fullName>
    </submittedName>
</protein>
<dbReference type="EMBL" id="KB446563">
    <property type="protein sequence ID" value="EME78316.1"/>
    <property type="molecule type" value="Genomic_DNA"/>
</dbReference>
<dbReference type="GeneID" id="19341748"/>
<accession>M3A1R6</accession>
<dbReference type="HOGENOM" id="CLU_519833_0_0_1"/>
<dbReference type="RefSeq" id="XP_007930714.1">
    <property type="nucleotide sequence ID" value="XM_007932523.1"/>
</dbReference>
<name>M3A1R6_PSEFD</name>
<evidence type="ECO:0000313" key="2">
    <source>
        <dbReference type="Proteomes" id="UP000016932"/>
    </source>
</evidence>
<evidence type="ECO:0000313" key="1">
    <source>
        <dbReference type="EMBL" id="EME78316.1"/>
    </source>
</evidence>
<dbReference type="VEuPathDB" id="FungiDB:MYCFIDRAFT_80737"/>
<reference evidence="1 2" key="1">
    <citation type="journal article" date="2012" name="PLoS Pathog.">
        <title>Diverse lifestyles and strategies of plant pathogenesis encoded in the genomes of eighteen Dothideomycetes fungi.</title>
        <authorList>
            <person name="Ohm R.A."/>
            <person name="Feau N."/>
            <person name="Henrissat B."/>
            <person name="Schoch C.L."/>
            <person name="Horwitz B.A."/>
            <person name="Barry K.W."/>
            <person name="Condon B.J."/>
            <person name="Copeland A.C."/>
            <person name="Dhillon B."/>
            <person name="Glaser F."/>
            <person name="Hesse C.N."/>
            <person name="Kosti I."/>
            <person name="LaButti K."/>
            <person name="Lindquist E.A."/>
            <person name="Lucas S."/>
            <person name="Salamov A.A."/>
            <person name="Bradshaw R.E."/>
            <person name="Ciuffetti L."/>
            <person name="Hamelin R.C."/>
            <person name="Kema G.H.J."/>
            <person name="Lawrence C."/>
            <person name="Scott J.A."/>
            <person name="Spatafora J.W."/>
            <person name="Turgeon B.G."/>
            <person name="de Wit P.J.G.M."/>
            <person name="Zhong S."/>
            <person name="Goodwin S.B."/>
            <person name="Grigoriev I.V."/>
        </authorList>
    </citation>
    <scope>NUCLEOTIDE SEQUENCE [LARGE SCALE GENOMIC DNA]</scope>
    <source>
        <strain evidence="1 2">CIRAD86</strain>
    </source>
</reference>